<reference evidence="2" key="1">
    <citation type="journal article" date="2020" name="Nature">
        <title>Giant virus diversity and host interactions through global metagenomics.</title>
        <authorList>
            <person name="Schulz F."/>
            <person name="Roux S."/>
            <person name="Paez-Espino D."/>
            <person name="Jungbluth S."/>
            <person name="Walsh D.A."/>
            <person name="Denef V.J."/>
            <person name="McMahon K.D."/>
            <person name="Konstantinidis K.T."/>
            <person name="Eloe-Fadrosh E.A."/>
            <person name="Kyrpides N.C."/>
            <person name="Woyke T."/>
        </authorList>
    </citation>
    <scope>NUCLEOTIDE SEQUENCE</scope>
    <source>
        <strain evidence="2">GVMAG-M-3300023184-177</strain>
    </source>
</reference>
<evidence type="ECO:0000256" key="1">
    <source>
        <dbReference type="SAM" id="Phobius"/>
    </source>
</evidence>
<accession>A0A6C0HW30</accession>
<sequence>MNNYDIKKQMILNAFKWREDRKKKSDEELYGQLYLFVMCLSFISNMHYLYYINTNNIIDYNINHLDLDLD</sequence>
<dbReference type="EMBL" id="MN740024">
    <property type="protein sequence ID" value="QHT84712.1"/>
    <property type="molecule type" value="Genomic_DNA"/>
</dbReference>
<keyword evidence="1" id="KW-1133">Transmembrane helix</keyword>
<keyword evidence="1" id="KW-0812">Transmembrane</keyword>
<feature type="transmembrane region" description="Helical" evidence="1">
    <location>
        <begin position="29"/>
        <end position="51"/>
    </location>
</feature>
<organism evidence="2">
    <name type="scientific">viral metagenome</name>
    <dbReference type="NCBI Taxonomy" id="1070528"/>
    <lineage>
        <taxon>unclassified sequences</taxon>
        <taxon>metagenomes</taxon>
        <taxon>organismal metagenomes</taxon>
    </lineage>
</organism>
<keyword evidence="1" id="KW-0472">Membrane</keyword>
<evidence type="ECO:0000313" key="2">
    <source>
        <dbReference type="EMBL" id="QHT84712.1"/>
    </source>
</evidence>
<dbReference type="AlphaFoldDB" id="A0A6C0HW30"/>
<protein>
    <submittedName>
        <fullName evidence="2">Uncharacterized protein</fullName>
    </submittedName>
</protein>
<proteinExistence type="predicted"/>
<name>A0A6C0HW30_9ZZZZ</name>